<organism evidence="10 11">
    <name type="scientific">Halostreptopolyspora alba</name>
    <dbReference type="NCBI Taxonomy" id="2487137"/>
    <lineage>
        <taxon>Bacteria</taxon>
        <taxon>Bacillati</taxon>
        <taxon>Actinomycetota</taxon>
        <taxon>Actinomycetes</taxon>
        <taxon>Streptosporangiales</taxon>
        <taxon>Nocardiopsidaceae</taxon>
        <taxon>Halostreptopolyspora</taxon>
    </lineage>
</organism>
<dbReference type="AlphaFoldDB" id="A0A3N0EFW7"/>
<keyword evidence="2" id="KW-0813">Transport</keyword>
<feature type="transmembrane region" description="Helical" evidence="8">
    <location>
        <begin position="178"/>
        <end position="197"/>
    </location>
</feature>
<keyword evidence="5 8" id="KW-1133">Transmembrane helix</keyword>
<feature type="transmembrane region" description="Helical" evidence="8">
    <location>
        <begin position="238"/>
        <end position="261"/>
    </location>
</feature>
<evidence type="ECO:0000256" key="3">
    <source>
        <dbReference type="ARBA" id="ARBA00022475"/>
    </source>
</evidence>
<evidence type="ECO:0000313" key="10">
    <source>
        <dbReference type="EMBL" id="RNL86657.1"/>
    </source>
</evidence>
<feature type="transmembrane region" description="Helical" evidence="8">
    <location>
        <begin position="209"/>
        <end position="226"/>
    </location>
</feature>
<feature type="compositionally biased region" description="Polar residues" evidence="7">
    <location>
        <begin position="490"/>
        <end position="507"/>
    </location>
</feature>
<dbReference type="GO" id="GO:0022857">
    <property type="term" value="F:transmembrane transporter activity"/>
    <property type="evidence" value="ECO:0007669"/>
    <property type="project" value="InterPro"/>
</dbReference>
<dbReference type="Proteomes" id="UP000269198">
    <property type="component" value="Unassembled WGS sequence"/>
</dbReference>
<evidence type="ECO:0000256" key="2">
    <source>
        <dbReference type="ARBA" id="ARBA00022448"/>
    </source>
</evidence>
<dbReference type="EMBL" id="RJMB01000003">
    <property type="protein sequence ID" value="RNL86657.1"/>
    <property type="molecule type" value="Genomic_DNA"/>
</dbReference>
<feature type="transmembrane region" description="Helical" evidence="8">
    <location>
        <begin position="142"/>
        <end position="166"/>
    </location>
</feature>
<dbReference type="InterPro" id="IPR020846">
    <property type="entry name" value="MFS_dom"/>
</dbReference>
<reference evidence="10 11" key="1">
    <citation type="submission" date="2018-11" db="EMBL/GenBank/DDBJ databases">
        <title>The genome draft of YIM 96095.</title>
        <authorList>
            <person name="Tang S.-K."/>
            <person name="Chunyu W.-X."/>
            <person name="Feng Y.-Z."/>
        </authorList>
    </citation>
    <scope>NUCLEOTIDE SEQUENCE [LARGE SCALE GENOMIC DNA]</scope>
    <source>
        <strain evidence="10 11">YIM 96095</strain>
    </source>
</reference>
<dbReference type="PROSITE" id="PS50850">
    <property type="entry name" value="MFS"/>
    <property type="match status" value="1"/>
</dbReference>
<dbReference type="OrthoDB" id="3218509at2"/>
<evidence type="ECO:0000256" key="7">
    <source>
        <dbReference type="SAM" id="MobiDB-lite"/>
    </source>
</evidence>
<dbReference type="Gene3D" id="1.20.1250.20">
    <property type="entry name" value="MFS general substrate transporter like domains"/>
    <property type="match status" value="1"/>
</dbReference>
<feature type="transmembrane region" description="Helical" evidence="8">
    <location>
        <begin position="336"/>
        <end position="361"/>
    </location>
</feature>
<dbReference type="Pfam" id="PF07690">
    <property type="entry name" value="MFS_1"/>
    <property type="match status" value="1"/>
</dbReference>
<feature type="transmembrane region" description="Helical" evidence="8">
    <location>
        <begin position="116"/>
        <end position="136"/>
    </location>
</feature>
<dbReference type="RefSeq" id="WP_123200183.1">
    <property type="nucleotide sequence ID" value="NZ_RJMB01000003.1"/>
</dbReference>
<feature type="domain" description="Major facilitator superfamily (MFS) profile" evidence="9">
    <location>
        <begin position="1"/>
        <end position="478"/>
    </location>
</feature>
<evidence type="ECO:0000256" key="8">
    <source>
        <dbReference type="SAM" id="Phobius"/>
    </source>
</evidence>
<evidence type="ECO:0000256" key="4">
    <source>
        <dbReference type="ARBA" id="ARBA00022692"/>
    </source>
</evidence>
<comment type="subcellular location">
    <subcellularLocation>
        <location evidence="1">Cell membrane</location>
        <topology evidence="1">Multi-pass membrane protein</topology>
    </subcellularLocation>
</comment>
<feature type="transmembrane region" description="Helical" evidence="8">
    <location>
        <begin position="281"/>
        <end position="299"/>
    </location>
</feature>
<accession>A0A3N0EFW7</accession>
<evidence type="ECO:0000256" key="6">
    <source>
        <dbReference type="ARBA" id="ARBA00023136"/>
    </source>
</evidence>
<feature type="transmembrane region" description="Helical" evidence="8">
    <location>
        <begin position="28"/>
        <end position="46"/>
    </location>
</feature>
<evidence type="ECO:0000256" key="5">
    <source>
        <dbReference type="ARBA" id="ARBA00022989"/>
    </source>
</evidence>
<feature type="transmembrane region" description="Helical" evidence="8">
    <location>
        <begin position="382"/>
        <end position="399"/>
    </location>
</feature>
<protein>
    <submittedName>
        <fullName evidence="10">MFS transporter</fullName>
    </submittedName>
</protein>
<keyword evidence="11" id="KW-1185">Reference proteome</keyword>
<evidence type="ECO:0000259" key="9">
    <source>
        <dbReference type="PROSITE" id="PS50850"/>
    </source>
</evidence>
<dbReference type="PANTHER" id="PTHR42718">
    <property type="entry name" value="MAJOR FACILITATOR SUPERFAMILY MULTIDRUG TRANSPORTER MFSC"/>
    <property type="match status" value="1"/>
</dbReference>
<gene>
    <name evidence="10" type="ORF">EFW17_05180</name>
</gene>
<keyword evidence="3" id="KW-1003">Cell membrane</keyword>
<keyword evidence="4 8" id="KW-0812">Transmembrane</keyword>
<proteinExistence type="predicted"/>
<dbReference type="GO" id="GO:0005886">
    <property type="term" value="C:plasma membrane"/>
    <property type="evidence" value="ECO:0007669"/>
    <property type="project" value="UniProtKB-SubCell"/>
</dbReference>
<keyword evidence="6 8" id="KW-0472">Membrane</keyword>
<name>A0A3N0EFW7_9ACTN</name>
<dbReference type="CDD" id="cd17321">
    <property type="entry name" value="MFS_MMR_MDR_like"/>
    <property type="match status" value="1"/>
</dbReference>
<feature type="transmembrane region" description="Helical" evidence="8">
    <location>
        <begin position="455"/>
        <end position="475"/>
    </location>
</feature>
<evidence type="ECO:0000313" key="11">
    <source>
        <dbReference type="Proteomes" id="UP000269198"/>
    </source>
</evidence>
<dbReference type="InterPro" id="IPR011701">
    <property type="entry name" value="MFS"/>
</dbReference>
<feature type="transmembrane region" description="Helical" evidence="8">
    <location>
        <begin position="58"/>
        <end position="77"/>
    </location>
</feature>
<sequence length="507" mass="52318">MVLAMDLTVLHLAAPTLSADLSPSGTQLLWILDIYGFLIAGFLMTMGTLGDRVGRRRLLLVGAASFALASICAAYAPNAELLIAARALLGVAGATLMPSTLALLSTMFTDTAQRTFAISVWMTCFVVGEALGPLLGGLLLQFFWWGSVFLIGVPVMALLLVTGPLVLPEHRDRLSGRFDLLSAGLSMVAMLAIVYGVKQLAEAGPSTTALVWVLGGLLVGVVFLRRQRRLTEPLVDLGLFRIPAFSAALGTQTLSVCAMAGTQLLLMQYLQSVLGLSPLEAGLWLLPSILGGILGTMLAPKIVLRVRPGVVITASLLLAGAGASLVALAVGQDSLVWSIVGFTFLYTGVTPTLALTTDIIVGAAPSERAGLASAISESGAELGLAGGMAFLGSVSLAVYQTRLFDNAPAELSSEALRDAQHTIGGAVSEAERMGGETGTALLEAARLAFAEGLQVAAVLSAVVVVGAAVVSAVLLRGVPPNREGEDEAPSQESESTGPTSAADTVER</sequence>
<evidence type="ECO:0000256" key="1">
    <source>
        <dbReference type="ARBA" id="ARBA00004651"/>
    </source>
</evidence>
<dbReference type="Gene3D" id="1.20.1720.10">
    <property type="entry name" value="Multidrug resistance protein D"/>
    <property type="match status" value="1"/>
</dbReference>
<dbReference type="SUPFAM" id="SSF103473">
    <property type="entry name" value="MFS general substrate transporter"/>
    <property type="match status" value="1"/>
</dbReference>
<feature type="region of interest" description="Disordered" evidence="7">
    <location>
        <begin position="478"/>
        <end position="507"/>
    </location>
</feature>
<feature type="transmembrane region" description="Helical" evidence="8">
    <location>
        <begin position="83"/>
        <end position="104"/>
    </location>
</feature>
<dbReference type="PANTHER" id="PTHR42718:SF47">
    <property type="entry name" value="METHYL VIOLOGEN RESISTANCE PROTEIN SMVA"/>
    <property type="match status" value="1"/>
</dbReference>
<dbReference type="InterPro" id="IPR036259">
    <property type="entry name" value="MFS_trans_sf"/>
</dbReference>
<comment type="caution">
    <text evidence="10">The sequence shown here is derived from an EMBL/GenBank/DDBJ whole genome shotgun (WGS) entry which is preliminary data.</text>
</comment>
<feature type="transmembrane region" description="Helical" evidence="8">
    <location>
        <begin position="311"/>
        <end position="330"/>
    </location>
</feature>